<dbReference type="Pfam" id="PF03137">
    <property type="entry name" value="OATP"/>
    <property type="match status" value="1"/>
</dbReference>
<dbReference type="Proteomes" id="UP001283361">
    <property type="component" value="Unassembled WGS sequence"/>
</dbReference>
<evidence type="ECO:0000313" key="12">
    <source>
        <dbReference type="Proteomes" id="UP001283361"/>
    </source>
</evidence>
<dbReference type="InterPro" id="IPR004156">
    <property type="entry name" value="OATP"/>
</dbReference>
<feature type="compositionally biased region" description="Basic and acidic residues" evidence="8">
    <location>
        <begin position="315"/>
        <end position="325"/>
    </location>
</feature>
<feature type="transmembrane region" description="Helical" evidence="9">
    <location>
        <begin position="640"/>
        <end position="663"/>
    </location>
</feature>
<keyword evidence="3" id="KW-1003">Cell membrane</keyword>
<comment type="subcellular location">
    <subcellularLocation>
        <location evidence="1">Cell membrane</location>
        <topology evidence="1">Multi-pass membrane protein</topology>
    </subcellularLocation>
</comment>
<protein>
    <recommendedName>
        <fullName evidence="10">Kazal-like domain-containing protein</fullName>
    </recommendedName>
</protein>
<feature type="transmembrane region" description="Helical" evidence="9">
    <location>
        <begin position="553"/>
        <end position="574"/>
    </location>
</feature>
<feature type="transmembrane region" description="Helical" evidence="9">
    <location>
        <begin position="918"/>
        <end position="939"/>
    </location>
</feature>
<feature type="domain" description="Kazal-like" evidence="10">
    <location>
        <begin position="807"/>
        <end position="862"/>
    </location>
</feature>
<feature type="transmembrane region" description="Helical" evidence="9">
    <location>
        <begin position="882"/>
        <end position="906"/>
    </location>
</feature>
<feature type="region of interest" description="Disordered" evidence="8">
    <location>
        <begin position="447"/>
        <end position="493"/>
    </location>
</feature>
<dbReference type="EMBL" id="JAWDGP010005839">
    <property type="protein sequence ID" value="KAK3751087.1"/>
    <property type="molecule type" value="Genomic_DNA"/>
</dbReference>
<feature type="transmembrane region" description="Helical" evidence="9">
    <location>
        <begin position="769"/>
        <end position="789"/>
    </location>
</feature>
<feature type="compositionally biased region" description="Polar residues" evidence="8">
    <location>
        <begin position="463"/>
        <end position="477"/>
    </location>
</feature>
<dbReference type="PANTHER" id="PTHR11388:SF76">
    <property type="entry name" value="SOLUTE CARRIER ORGANIC ANION TRANSPORTER FAMILY MEMBER"/>
    <property type="match status" value="1"/>
</dbReference>
<evidence type="ECO:0000256" key="7">
    <source>
        <dbReference type="ARBA" id="ARBA00023157"/>
    </source>
</evidence>
<evidence type="ECO:0000256" key="2">
    <source>
        <dbReference type="ARBA" id="ARBA00009657"/>
    </source>
</evidence>
<keyword evidence="4 9" id="KW-0812">Transmembrane</keyword>
<feature type="transmembrane region" description="Helical" evidence="9">
    <location>
        <begin position="978"/>
        <end position="995"/>
    </location>
</feature>
<comment type="caution">
    <text evidence="11">The sequence shown here is derived from an EMBL/GenBank/DDBJ whole genome shotgun (WGS) entry which is preliminary data.</text>
</comment>
<sequence>MSPVIYLDCASVSITVLPTVMSCVVYLDSASVSISVLPNVMSSVVYLDSASVSISVLPNVMSPVVYLDSASVAITVLPTVMSSVVYLDSASVSITVLPDIMSPVVYLDSASVYITVLPDIMSPVVYLDSASVSITVLPDIMSPVVYLDSASVYITVLPDIMSPVVYLDSPSVYITVLPDIMSPVVYLGSASMYITVLPDIMSPVVYLDSASVYITVLPDIMSPVVYLDSASVSITVLPNVMSPVVYLDNTSVSINVSPDIMSPMVFLDRMLKLQMQAPSCVMNKEMSGEFSKLMQPTDENCNPIVPEQPAKSQRKTPENENKESPEDPVGGGNVSNTSATGNNTRDTADTGADSSPVGPAVDTKPEPEKPVPTVMVPDFQKLQTHPLYDTIKQMAAANKVDLDKLAAMNREQQLEAMKQMPPEVAKQMPLLKQFLGENADSYFYSVPASSSRKRRQADGASAEATSPGNTTRGQPSEPSVVKPTEPAKEELSKEDKMLNQLKGDMMWNGALATMVRTQLASLFSNPCTQKKIKEMVASMCPYNIGPLLEDKDGAATAFVALISLGMVVAGLAKAAHPAFSAIYIDSRSTEMKSGIYFGILFGLAHLSSVVSQLLGFNASVNYLTLEDVGLMGFLNPRWVGAWWSGFLLVIIGSFLAGLLLFFFPNPNDRLVKQARERKFSKTAKGFLQSGMRLLGNPIFLLITIANALTVMACQGMLQYLPKYVENEFYLSPMGPGILLGMVIPLIMAIGIFGGGIISSVAKLSPFNCLKLVTGCALTVFVLQAALLGLGCDQIELNKGDMLVNLTNGEQLQCSQTCVCMDFIPMPACGSDGVSYLTPCHAGCGFPIEEDNSFKWHHCKCIGDEVQTARPGLCEQDCQGGMFMGFSFILGVACFIVAIKAVPAFMAMFRSVEKQDAPLAIGINAFFVCLVGVIPSTMIYHSVFNGVCLMERPDCGPVDVCAIYDVEALRMRFNGVGTGIKAAAALFYVIAMVLGFRENSVYNRGIHEDTRRK</sequence>
<evidence type="ECO:0000256" key="9">
    <source>
        <dbReference type="SAM" id="Phobius"/>
    </source>
</evidence>
<feature type="compositionally biased region" description="Polar residues" evidence="8">
    <location>
        <begin position="334"/>
        <end position="345"/>
    </location>
</feature>
<evidence type="ECO:0000256" key="1">
    <source>
        <dbReference type="ARBA" id="ARBA00004651"/>
    </source>
</evidence>
<keyword evidence="5 9" id="KW-1133">Transmembrane helix</keyword>
<keyword evidence="6 9" id="KW-0472">Membrane</keyword>
<accession>A0AAE0YNR8</accession>
<feature type="transmembrane region" description="Helical" evidence="9">
    <location>
        <begin position="737"/>
        <end position="757"/>
    </location>
</feature>
<dbReference type="SUPFAM" id="SSF52058">
    <property type="entry name" value="L domain-like"/>
    <property type="match status" value="1"/>
</dbReference>
<dbReference type="InterPro" id="IPR032675">
    <property type="entry name" value="LRR_dom_sf"/>
</dbReference>
<feature type="transmembrane region" description="Helical" evidence="9">
    <location>
        <begin position="595"/>
        <end position="620"/>
    </location>
</feature>
<dbReference type="SUPFAM" id="SSF100895">
    <property type="entry name" value="Kazal-type serine protease inhibitors"/>
    <property type="match status" value="1"/>
</dbReference>
<dbReference type="AlphaFoldDB" id="A0AAE0YNR8"/>
<keyword evidence="7" id="KW-1015">Disulfide bond</keyword>
<proteinExistence type="inferred from homology"/>
<dbReference type="GO" id="GO:0016323">
    <property type="term" value="C:basolateral plasma membrane"/>
    <property type="evidence" value="ECO:0007669"/>
    <property type="project" value="TreeGrafter"/>
</dbReference>
<dbReference type="PROSITE" id="PS51465">
    <property type="entry name" value="KAZAL_2"/>
    <property type="match status" value="1"/>
</dbReference>
<dbReference type="GO" id="GO:0043252">
    <property type="term" value="P:sodium-independent organic anion transport"/>
    <property type="evidence" value="ECO:0007669"/>
    <property type="project" value="TreeGrafter"/>
</dbReference>
<evidence type="ECO:0000256" key="8">
    <source>
        <dbReference type="SAM" id="MobiDB-lite"/>
    </source>
</evidence>
<evidence type="ECO:0000259" key="10">
    <source>
        <dbReference type="PROSITE" id="PS51465"/>
    </source>
</evidence>
<name>A0AAE0YNR8_9GAST</name>
<evidence type="ECO:0000313" key="11">
    <source>
        <dbReference type="EMBL" id="KAK3751087.1"/>
    </source>
</evidence>
<dbReference type="InterPro" id="IPR002350">
    <property type="entry name" value="Kazal_dom"/>
</dbReference>
<dbReference type="Gene3D" id="3.80.10.10">
    <property type="entry name" value="Ribonuclease Inhibitor"/>
    <property type="match status" value="1"/>
</dbReference>
<dbReference type="InterPro" id="IPR036058">
    <property type="entry name" value="Kazal_dom_sf"/>
</dbReference>
<comment type="similarity">
    <text evidence="2">Belongs to the organo anion transporter (TC 2.A.60) family.</text>
</comment>
<evidence type="ECO:0000256" key="6">
    <source>
        <dbReference type="ARBA" id="ARBA00023136"/>
    </source>
</evidence>
<dbReference type="InterPro" id="IPR036259">
    <property type="entry name" value="MFS_trans_sf"/>
</dbReference>
<organism evidence="11 12">
    <name type="scientific">Elysia crispata</name>
    <name type="common">lettuce slug</name>
    <dbReference type="NCBI Taxonomy" id="231223"/>
    <lineage>
        <taxon>Eukaryota</taxon>
        <taxon>Metazoa</taxon>
        <taxon>Spiralia</taxon>
        <taxon>Lophotrochozoa</taxon>
        <taxon>Mollusca</taxon>
        <taxon>Gastropoda</taxon>
        <taxon>Heterobranchia</taxon>
        <taxon>Euthyneura</taxon>
        <taxon>Panpulmonata</taxon>
        <taxon>Sacoglossa</taxon>
        <taxon>Placobranchoidea</taxon>
        <taxon>Plakobranchidae</taxon>
        <taxon>Elysia</taxon>
    </lineage>
</organism>
<gene>
    <name evidence="11" type="ORF">RRG08_019296</name>
</gene>
<dbReference type="PANTHER" id="PTHR11388">
    <property type="entry name" value="ORGANIC ANION TRANSPORTER"/>
    <property type="match status" value="1"/>
</dbReference>
<evidence type="ECO:0000256" key="3">
    <source>
        <dbReference type="ARBA" id="ARBA00022475"/>
    </source>
</evidence>
<evidence type="ECO:0000256" key="4">
    <source>
        <dbReference type="ARBA" id="ARBA00022692"/>
    </source>
</evidence>
<feature type="transmembrane region" description="Helical" evidence="9">
    <location>
        <begin position="698"/>
        <end position="717"/>
    </location>
</feature>
<feature type="region of interest" description="Disordered" evidence="8">
    <location>
        <begin position="293"/>
        <end position="373"/>
    </location>
</feature>
<reference evidence="11" key="1">
    <citation type="journal article" date="2023" name="G3 (Bethesda)">
        <title>A reference genome for the long-term kleptoplast-retaining sea slug Elysia crispata morphotype clarki.</title>
        <authorList>
            <person name="Eastman K.E."/>
            <person name="Pendleton A.L."/>
            <person name="Shaikh M.A."/>
            <person name="Suttiyut T."/>
            <person name="Ogas R."/>
            <person name="Tomko P."/>
            <person name="Gavelis G."/>
            <person name="Widhalm J.R."/>
            <person name="Wisecaver J.H."/>
        </authorList>
    </citation>
    <scope>NUCLEOTIDE SEQUENCE</scope>
    <source>
        <strain evidence="11">ECLA1</strain>
    </source>
</reference>
<keyword evidence="12" id="KW-1185">Reference proteome</keyword>
<dbReference type="GO" id="GO:0015347">
    <property type="term" value="F:sodium-independent organic anion transmembrane transporter activity"/>
    <property type="evidence" value="ECO:0007669"/>
    <property type="project" value="TreeGrafter"/>
</dbReference>
<evidence type="ECO:0000256" key="5">
    <source>
        <dbReference type="ARBA" id="ARBA00022989"/>
    </source>
</evidence>
<dbReference type="SUPFAM" id="SSF103473">
    <property type="entry name" value="MFS general substrate transporter"/>
    <property type="match status" value="1"/>
</dbReference>